<protein>
    <submittedName>
        <fullName evidence="1">Uncharacterized protein</fullName>
    </submittedName>
</protein>
<accession>A0A4T0X6Q0</accession>
<dbReference type="AlphaFoldDB" id="A0A4T0X6Q0"/>
<dbReference type="OrthoDB" id="3996599at2759"/>
<reference evidence="1 2" key="1">
    <citation type="journal article" date="2019" name="Front. Genet.">
        <title>Whole-Genome Sequencing of the Opportunistic Yeast Pathogen Candida inconspicua Uncovers Its Hybrid Origin.</title>
        <authorList>
            <person name="Mixao V."/>
            <person name="Hansen A.P."/>
            <person name="Saus E."/>
            <person name="Boekhout T."/>
            <person name="Lass-Florl C."/>
            <person name="Gabaldon T."/>
        </authorList>
    </citation>
    <scope>NUCLEOTIDE SEQUENCE [LARGE SCALE GENOMIC DNA]</scope>
    <source>
        <strain evidence="1 2">CBS 180</strain>
    </source>
</reference>
<sequence length="82" mass="9339">MQRQTLRLLSTGAKRLQAASPEHSGSFKSFAEYRQFIVRKDPETLKARFKILFAADKKAKCPDSEAELKSFGEQTKKVAYNN</sequence>
<keyword evidence="2" id="KW-1185">Reference proteome</keyword>
<gene>
    <name evidence="1" type="ORF">CANINC_000386</name>
</gene>
<comment type="caution">
    <text evidence="1">The sequence shown here is derived from an EMBL/GenBank/DDBJ whole genome shotgun (WGS) entry which is preliminary data.</text>
</comment>
<evidence type="ECO:0000313" key="2">
    <source>
        <dbReference type="Proteomes" id="UP000307173"/>
    </source>
</evidence>
<dbReference type="EMBL" id="SELW01000055">
    <property type="protein sequence ID" value="TID31025.1"/>
    <property type="molecule type" value="Genomic_DNA"/>
</dbReference>
<evidence type="ECO:0000313" key="1">
    <source>
        <dbReference type="EMBL" id="TID31025.1"/>
    </source>
</evidence>
<organism evidence="1 2">
    <name type="scientific">Pichia inconspicua</name>
    <dbReference type="NCBI Taxonomy" id="52247"/>
    <lineage>
        <taxon>Eukaryota</taxon>
        <taxon>Fungi</taxon>
        <taxon>Dikarya</taxon>
        <taxon>Ascomycota</taxon>
        <taxon>Saccharomycotina</taxon>
        <taxon>Pichiomycetes</taxon>
        <taxon>Pichiales</taxon>
        <taxon>Pichiaceae</taxon>
        <taxon>Pichia</taxon>
    </lineage>
</organism>
<name>A0A4T0X6Q0_9ASCO</name>
<dbReference type="Proteomes" id="UP000307173">
    <property type="component" value="Unassembled WGS sequence"/>
</dbReference>
<proteinExistence type="predicted"/>